<name>A0A388LJX4_CHABU</name>
<dbReference type="EMBL" id="BFEA01000410">
    <property type="protein sequence ID" value="GBG82551.1"/>
    <property type="molecule type" value="Genomic_DNA"/>
</dbReference>
<feature type="compositionally biased region" description="Low complexity" evidence="2">
    <location>
        <begin position="88"/>
        <end position="113"/>
    </location>
</feature>
<gene>
    <name evidence="4" type="ORF">CBR_g34928</name>
</gene>
<dbReference type="FunFam" id="3.30.70.270:FF:000020">
    <property type="entry name" value="Transposon Tf2-6 polyprotein-like Protein"/>
    <property type="match status" value="1"/>
</dbReference>
<proteinExistence type="predicted"/>
<dbReference type="SUPFAM" id="SSF56672">
    <property type="entry name" value="DNA/RNA polymerases"/>
    <property type="match status" value="1"/>
</dbReference>
<dbReference type="Gene3D" id="3.10.10.10">
    <property type="entry name" value="HIV Type 1 Reverse Transcriptase, subunit A, domain 1"/>
    <property type="match status" value="1"/>
</dbReference>
<feature type="region of interest" description="Disordered" evidence="2">
    <location>
        <begin position="88"/>
        <end position="128"/>
    </location>
</feature>
<organism evidence="4 5">
    <name type="scientific">Chara braunii</name>
    <name type="common">Braun's stonewort</name>
    <dbReference type="NCBI Taxonomy" id="69332"/>
    <lineage>
        <taxon>Eukaryota</taxon>
        <taxon>Viridiplantae</taxon>
        <taxon>Streptophyta</taxon>
        <taxon>Charophyceae</taxon>
        <taxon>Charales</taxon>
        <taxon>Characeae</taxon>
        <taxon>Chara</taxon>
    </lineage>
</organism>
<dbReference type="GO" id="GO:0003824">
    <property type="term" value="F:catalytic activity"/>
    <property type="evidence" value="ECO:0007669"/>
    <property type="project" value="UniProtKB-KW"/>
</dbReference>
<dbReference type="PANTHER" id="PTHR37984:SF5">
    <property type="entry name" value="PROTEIN NYNRIN-LIKE"/>
    <property type="match status" value="1"/>
</dbReference>
<dbReference type="InterPro" id="IPR041577">
    <property type="entry name" value="RT_RNaseH_2"/>
</dbReference>
<reference evidence="4 5" key="1">
    <citation type="journal article" date="2018" name="Cell">
        <title>The Chara Genome: Secondary Complexity and Implications for Plant Terrestrialization.</title>
        <authorList>
            <person name="Nishiyama T."/>
            <person name="Sakayama H."/>
            <person name="Vries J.D."/>
            <person name="Buschmann H."/>
            <person name="Saint-Marcoux D."/>
            <person name="Ullrich K.K."/>
            <person name="Haas F.B."/>
            <person name="Vanderstraeten L."/>
            <person name="Becker D."/>
            <person name="Lang D."/>
            <person name="Vosolsobe S."/>
            <person name="Rombauts S."/>
            <person name="Wilhelmsson P.K.I."/>
            <person name="Janitza P."/>
            <person name="Kern R."/>
            <person name="Heyl A."/>
            <person name="Rumpler F."/>
            <person name="Villalobos L.I.A.C."/>
            <person name="Clay J.M."/>
            <person name="Skokan R."/>
            <person name="Toyoda A."/>
            <person name="Suzuki Y."/>
            <person name="Kagoshima H."/>
            <person name="Schijlen E."/>
            <person name="Tajeshwar N."/>
            <person name="Catarino B."/>
            <person name="Hetherington A.J."/>
            <person name="Saltykova A."/>
            <person name="Bonnot C."/>
            <person name="Breuninger H."/>
            <person name="Symeonidi A."/>
            <person name="Radhakrishnan G.V."/>
            <person name="Van Nieuwerburgh F."/>
            <person name="Deforce D."/>
            <person name="Chang C."/>
            <person name="Karol K.G."/>
            <person name="Hedrich R."/>
            <person name="Ulvskov P."/>
            <person name="Glockner G."/>
            <person name="Delwiche C.F."/>
            <person name="Petrasek J."/>
            <person name="Van de Peer Y."/>
            <person name="Friml J."/>
            <person name="Beilby M."/>
            <person name="Dolan L."/>
            <person name="Kohara Y."/>
            <person name="Sugano S."/>
            <person name="Fujiyama A."/>
            <person name="Delaux P.-M."/>
            <person name="Quint M."/>
            <person name="TheiBen G."/>
            <person name="Hagemann M."/>
            <person name="Harholt J."/>
            <person name="Dunand C."/>
            <person name="Zachgo S."/>
            <person name="Langdale J."/>
            <person name="Maumus F."/>
            <person name="Straeten D.V.D."/>
            <person name="Gould S.B."/>
            <person name="Rensing S.A."/>
        </authorList>
    </citation>
    <scope>NUCLEOTIDE SEQUENCE [LARGE SCALE GENOMIC DNA]</scope>
    <source>
        <strain evidence="4 5">S276</strain>
    </source>
</reference>
<feature type="compositionally biased region" description="Pro residues" evidence="2">
    <location>
        <begin position="245"/>
        <end position="255"/>
    </location>
</feature>
<evidence type="ECO:0000313" key="5">
    <source>
        <dbReference type="Proteomes" id="UP000265515"/>
    </source>
</evidence>
<dbReference type="Gramene" id="GBG82551">
    <property type="protein sequence ID" value="GBG82551"/>
    <property type="gene ID" value="CBR_g34928"/>
</dbReference>
<evidence type="ECO:0000256" key="2">
    <source>
        <dbReference type="SAM" id="MobiDB-lite"/>
    </source>
</evidence>
<dbReference type="InterPro" id="IPR050951">
    <property type="entry name" value="Retrovirus_Pol_polyprotein"/>
</dbReference>
<evidence type="ECO:0000259" key="3">
    <source>
        <dbReference type="Pfam" id="PF17919"/>
    </source>
</evidence>
<feature type="region of interest" description="Disordered" evidence="2">
    <location>
        <begin position="212"/>
        <end position="278"/>
    </location>
</feature>
<protein>
    <recommendedName>
        <fullName evidence="3">Reverse transcriptase/retrotransposon-derived protein RNase H-like domain-containing protein</fullName>
    </recommendedName>
</protein>
<dbReference type="OrthoDB" id="8033893at2759"/>
<dbReference type="Pfam" id="PF17919">
    <property type="entry name" value="RT_RNaseH_2"/>
    <property type="match status" value="1"/>
</dbReference>
<dbReference type="PANTHER" id="PTHR37984">
    <property type="entry name" value="PROTEIN CBG26694"/>
    <property type="match status" value="1"/>
</dbReference>
<feature type="compositionally biased region" description="Polar residues" evidence="2">
    <location>
        <begin position="222"/>
        <end position="239"/>
    </location>
</feature>
<feature type="domain" description="Reverse transcriptase/retrotransposon-derived protein RNase H-like" evidence="3">
    <location>
        <begin position="669"/>
        <end position="712"/>
    </location>
</feature>
<accession>A0A388LJX4</accession>
<comment type="caution">
    <text evidence="4">The sequence shown here is derived from an EMBL/GenBank/DDBJ whole genome shotgun (WGS) entry which is preliminary data.</text>
</comment>
<keyword evidence="1" id="KW-0511">Multifunctional enzyme</keyword>
<evidence type="ECO:0000256" key="1">
    <source>
        <dbReference type="ARBA" id="ARBA00023268"/>
    </source>
</evidence>
<keyword evidence="5" id="KW-1185">Reference proteome</keyword>
<feature type="compositionally biased region" description="Polar residues" evidence="2">
    <location>
        <begin position="114"/>
        <end position="124"/>
    </location>
</feature>
<dbReference type="Gene3D" id="3.30.70.270">
    <property type="match status" value="2"/>
</dbReference>
<sequence>MSESNSAEGRVDDGRLTRSRSRRIPYVFQYLDTETERRLRAKAIARARAASVRTTAAVAQELAAANAAARQAAAAAMATAAATNGATSSATQLGMPTGSAGSSSVAGSSHSTSQMAGSQLSPMTPRQRELRELQQVERIRTRLERELKEAADREKEIRDRTVRLETVEADKTALERMDFMEDTLDQILAQLQQLGPRLPAVARSSLPMSTMIGTYPHAGTRPSGSSAAAPQTVASTSSGPTVAATPPPQQQPVPPQGQQQGPWYPKTPMKPPIAFSGEKKDEELNTWLRTVPMWVRAKRTLQEEEEITASSYLEGKAAKWLDGIIAKAGFGRRMADWAKTMTLDEFIDMVEARWHNPQQAQITTDAIIRLDQRRYKSVRELTTTVENLIVVPGIRYDDQVLLTMFVRCLPENLRTQLASEAHLEYHTFESSRKALDLEATLGSDQPTTPVDGKKKKSPQEWKKKGSRLMMVETDVTQTEVEDLSDLMDTTEYDGEESAEGSTIAAIVKGVIDREVVHAIEIIPGSKTPKGRIYRMAPAELDELRRQLKELTEKGWIRPSTSPYGSPVLLVPKKGGTLRMCIDYRGFNAITMKNAEPLPRIDDLLDRVQGCIRPEDAKVASIRDWPRPHTVTEVRSFLGMCGYYRNFVKNYSTAASPLADLTRLDTPWDWSDEYEAAFKRLKHALMNHEVLMVPDPQKPFIVTTDASQYDIGSAGSAGWEKVETD</sequence>
<dbReference type="AlphaFoldDB" id="A0A388LJX4"/>
<dbReference type="Proteomes" id="UP000265515">
    <property type="component" value="Unassembled WGS sequence"/>
</dbReference>
<evidence type="ECO:0000313" key="4">
    <source>
        <dbReference type="EMBL" id="GBG82551.1"/>
    </source>
</evidence>
<dbReference type="InterPro" id="IPR043502">
    <property type="entry name" value="DNA/RNA_pol_sf"/>
</dbReference>
<feature type="region of interest" description="Disordered" evidence="2">
    <location>
        <begin position="441"/>
        <end position="466"/>
    </location>
</feature>
<dbReference type="InterPro" id="IPR043128">
    <property type="entry name" value="Rev_trsase/Diguanyl_cyclase"/>
</dbReference>